<keyword evidence="3" id="KW-1185">Reference proteome</keyword>
<dbReference type="Bgee" id="ENSPTRG00000044166">
    <property type="expression patterns" value="Expressed in fibroblast and 12 other cell types or tissues"/>
</dbReference>
<evidence type="ECO:0000313" key="2">
    <source>
        <dbReference type="Ensembl" id="ENSPTRP00000083937.1"/>
    </source>
</evidence>
<sequence length="86" mass="9074">MLVRMSLSNTRSTARGASVWEAGPWLSSESGLSGGPPPTLPGHGASPVSKGVGRKKARQCEWVVAGLLGAARRPTLRRRRRVSGPD</sequence>
<dbReference type="Ensembl" id="ENSPTRT00000093517.1">
    <property type="protein sequence ID" value="ENSPTRP00000083937.1"/>
    <property type="gene ID" value="ENSPTRG00000044166.1"/>
</dbReference>
<evidence type="ECO:0000256" key="1">
    <source>
        <dbReference type="SAM" id="MobiDB-lite"/>
    </source>
</evidence>
<reference evidence="2 3" key="1">
    <citation type="journal article" date="2005" name="Nature">
        <title>Initial sequence of the chimpanzee genome and comparison with the human genome.</title>
        <authorList>
            <consortium name="Chimpanzee sequencing and analysis consortium"/>
        </authorList>
    </citation>
    <scope>NUCLEOTIDE SEQUENCE [LARGE SCALE GENOMIC DNA]</scope>
</reference>
<reference evidence="2" key="3">
    <citation type="submission" date="2025-09" db="UniProtKB">
        <authorList>
            <consortium name="Ensembl"/>
        </authorList>
    </citation>
    <scope>IDENTIFICATION</scope>
</reference>
<accession>A0A2I3T3Y6</accession>
<dbReference type="GeneTree" id="ENSGT00910000147347"/>
<feature type="region of interest" description="Disordered" evidence="1">
    <location>
        <begin position="26"/>
        <end position="54"/>
    </location>
</feature>
<dbReference type="Proteomes" id="UP000002277">
    <property type="component" value="Chromosome 8"/>
</dbReference>
<dbReference type="EMBL" id="AACZ04016031">
    <property type="status" value="NOT_ANNOTATED_CDS"/>
    <property type="molecule type" value="Genomic_DNA"/>
</dbReference>
<proteinExistence type="predicted"/>
<name>A0A2I3T3Y6_PANTR</name>
<reference evidence="2" key="2">
    <citation type="submission" date="2025-08" db="UniProtKB">
        <authorList>
            <consortium name="Ensembl"/>
        </authorList>
    </citation>
    <scope>IDENTIFICATION</scope>
</reference>
<dbReference type="OMA" id="KKKARQC"/>
<organism evidence="2 3">
    <name type="scientific">Pan troglodytes</name>
    <name type="common">Chimpanzee</name>
    <dbReference type="NCBI Taxonomy" id="9598"/>
    <lineage>
        <taxon>Eukaryota</taxon>
        <taxon>Metazoa</taxon>
        <taxon>Chordata</taxon>
        <taxon>Craniata</taxon>
        <taxon>Vertebrata</taxon>
        <taxon>Euteleostomi</taxon>
        <taxon>Mammalia</taxon>
        <taxon>Eutheria</taxon>
        <taxon>Euarchontoglires</taxon>
        <taxon>Primates</taxon>
        <taxon>Haplorrhini</taxon>
        <taxon>Catarrhini</taxon>
        <taxon>Hominidae</taxon>
        <taxon>Pan</taxon>
    </lineage>
</organism>
<evidence type="ECO:0000313" key="3">
    <source>
        <dbReference type="Proteomes" id="UP000002277"/>
    </source>
</evidence>
<dbReference type="InParanoid" id="A0A2I3T3Y6"/>
<protein>
    <submittedName>
        <fullName evidence="2">Uncharacterized protein</fullName>
    </submittedName>
</protein>
<dbReference type="AlphaFoldDB" id="A0A2I3T3Y6"/>